<evidence type="ECO:0000259" key="8">
    <source>
        <dbReference type="Pfam" id="PF14322"/>
    </source>
</evidence>
<evidence type="ECO:0000256" key="2">
    <source>
        <dbReference type="ARBA" id="ARBA00006275"/>
    </source>
</evidence>
<dbReference type="Pfam" id="PF07980">
    <property type="entry name" value="SusD_RagB"/>
    <property type="match status" value="1"/>
</dbReference>
<keyword evidence="10" id="KW-1185">Reference proteome</keyword>
<dbReference type="Gene3D" id="1.25.40.390">
    <property type="match status" value="1"/>
</dbReference>
<evidence type="ECO:0000256" key="5">
    <source>
        <dbReference type="ARBA" id="ARBA00023237"/>
    </source>
</evidence>
<dbReference type="CDD" id="cd08977">
    <property type="entry name" value="SusD"/>
    <property type="match status" value="1"/>
</dbReference>
<dbReference type="Proteomes" id="UP001258315">
    <property type="component" value="Unassembled WGS sequence"/>
</dbReference>
<feature type="signal peptide" evidence="6">
    <location>
        <begin position="1"/>
        <end position="23"/>
    </location>
</feature>
<dbReference type="PROSITE" id="PS51257">
    <property type="entry name" value="PROKAR_LIPOPROTEIN"/>
    <property type="match status" value="1"/>
</dbReference>
<dbReference type="InterPro" id="IPR033985">
    <property type="entry name" value="SusD-like_N"/>
</dbReference>
<feature type="chain" id="PRO_5047179702" description="RagB/SusD family nutrient uptake outer membrane protein" evidence="6">
    <location>
        <begin position="24"/>
        <end position="500"/>
    </location>
</feature>
<sequence length="500" mass="55606">MKHLKIFAALLISALLFSCSKEALNTNPTSGISDETAFASVDNAQKALNGIYRILYTQYTNQHRDGHGAIMINLDAMGEDYVRTNASYVYHYQSYRWLAHRNSADDNVNAFTYTFYYIVISNANQIIERIDGVEGEAATKAVIKGEALALRAWAHFQLVQLYGKRYDATTMPNSQLGIPIVITSSTEGQPRATVEAVYTQINKDLDEAISNLAATPASRTGSAKTHININVAKGFKARVALVMQNWPVAIKFAQEARAGIDNLMTNAQYTAGFTDINNTEWMWGIIQPADQVPTYGSFYAYMSANFNSAFTRVNPKLINSLLYAKIPTTDIRKKLWWDGTTADRANFPTIASQTKVIYMHRKYQVPDVATRAGDIPYMRIAEMYLIEAEAQARAGNSTAAAQALLPLAKNRDAAYVLSTKTGAALVDDIMVQRRVELWGEGFRFLDLKRTNADLDRRGTNHKLDVANIMYVPAGDPSWQWLIPQDEINSNPAIGPANQNP</sequence>
<evidence type="ECO:0000256" key="1">
    <source>
        <dbReference type="ARBA" id="ARBA00004442"/>
    </source>
</evidence>
<evidence type="ECO:0000259" key="7">
    <source>
        <dbReference type="Pfam" id="PF07980"/>
    </source>
</evidence>
<keyword evidence="3 6" id="KW-0732">Signal</keyword>
<gene>
    <name evidence="9" type="ORF">QE417_000514</name>
</gene>
<dbReference type="RefSeq" id="WP_311947315.1">
    <property type="nucleotide sequence ID" value="NZ_JAVLVU010000001.1"/>
</dbReference>
<name>A0ABU3GNV2_9SPHI</name>
<comment type="similarity">
    <text evidence="2">Belongs to the SusD family.</text>
</comment>
<dbReference type="EMBL" id="JAVLVU010000001">
    <property type="protein sequence ID" value="MDT3401442.1"/>
    <property type="molecule type" value="Genomic_DNA"/>
</dbReference>
<organism evidence="9 10">
    <name type="scientific">Mucilaginibacter terrae</name>
    <dbReference type="NCBI Taxonomy" id="1955052"/>
    <lineage>
        <taxon>Bacteria</taxon>
        <taxon>Pseudomonadati</taxon>
        <taxon>Bacteroidota</taxon>
        <taxon>Sphingobacteriia</taxon>
        <taxon>Sphingobacteriales</taxon>
        <taxon>Sphingobacteriaceae</taxon>
        <taxon>Mucilaginibacter</taxon>
    </lineage>
</organism>
<evidence type="ECO:0000256" key="4">
    <source>
        <dbReference type="ARBA" id="ARBA00023136"/>
    </source>
</evidence>
<dbReference type="Pfam" id="PF14322">
    <property type="entry name" value="SusD-like_3"/>
    <property type="match status" value="1"/>
</dbReference>
<proteinExistence type="inferred from homology"/>
<evidence type="ECO:0000313" key="10">
    <source>
        <dbReference type="Proteomes" id="UP001258315"/>
    </source>
</evidence>
<evidence type="ECO:0000256" key="3">
    <source>
        <dbReference type="ARBA" id="ARBA00022729"/>
    </source>
</evidence>
<dbReference type="SUPFAM" id="SSF48452">
    <property type="entry name" value="TPR-like"/>
    <property type="match status" value="1"/>
</dbReference>
<keyword evidence="4" id="KW-0472">Membrane</keyword>
<keyword evidence="5" id="KW-0998">Cell outer membrane</keyword>
<evidence type="ECO:0000313" key="9">
    <source>
        <dbReference type="EMBL" id="MDT3401442.1"/>
    </source>
</evidence>
<evidence type="ECO:0008006" key="11">
    <source>
        <dbReference type="Google" id="ProtNLM"/>
    </source>
</evidence>
<feature type="domain" description="SusD-like N-terminal" evidence="8">
    <location>
        <begin position="55"/>
        <end position="241"/>
    </location>
</feature>
<comment type="caution">
    <text evidence="9">The sequence shown here is derived from an EMBL/GenBank/DDBJ whole genome shotgun (WGS) entry which is preliminary data.</text>
</comment>
<dbReference type="InterPro" id="IPR011990">
    <property type="entry name" value="TPR-like_helical_dom_sf"/>
</dbReference>
<protein>
    <recommendedName>
        <fullName evidence="11">RagB/SusD family nutrient uptake outer membrane protein</fullName>
    </recommendedName>
</protein>
<reference evidence="10" key="1">
    <citation type="submission" date="2023-07" db="EMBL/GenBank/DDBJ databases">
        <title>Functional and genomic diversity of the sorghum phyllosphere microbiome.</title>
        <authorList>
            <person name="Shade A."/>
        </authorList>
    </citation>
    <scope>NUCLEOTIDE SEQUENCE [LARGE SCALE GENOMIC DNA]</scope>
    <source>
        <strain evidence="10">SORGH_AS_0422</strain>
    </source>
</reference>
<dbReference type="InterPro" id="IPR012944">
    <property type="entry name" value="SusD_RagB_dom"/>
</dbReference>
<feature type="domain" description="RagB/SusD" evidence="7">
    <location>
        <begin position="358"/>
        <end position="494"/>
    </location>
</feature>
<accession>A0ABU3GNV2</accession>
<evidence type="ECO:0000256" key="6">
    <source>
        <dbReference type="SAM" id="SignalP"/>
    </source>
</evidence>
<comment type="subcellular location">
    <subcellularLocation>
        <location evidence="1">Cell outer membrane</location>
    </subcellularLocation>
</comment>